<sequence>MKLPSTVDVMELTITKHKSNFEAKKSDYFKSLGKPSPNPEFYQNAIDNDVDFSGLYISKKNSVLKRDLHKILFVYNDGYLIIHNGCAYIIGLDKRTYFYKFKYKRPIVTEHQFYTIFDRISQAINLGYDAGHKKGLMDKAAEIRKALSI</sequence>
<name>A0A2T3KL87_9GAMM</name>
<dbReference type="AlphaFoldDB" id="A0A2T3KL87"/>
<gene>
    <name evidence="1" type="ORF">C9J27_04950</name>
</gene>
<dbReference type="EMBL" id="PYNF01000003">
    <property type="protein sequence ID" value="PSV00484.1"/>
    <property type="molecule type" value="Genomic_DNA"/>
</dbReference>
<dbReference type="Proteomes" id="UP000241426">
    <property type="component" value="Unassembled WGS sequence"/>
</dbReference>
<dbReference type="RefSeq" id="WP_107289114.1">
    <property type="nucleotide sequence ID" value="NZ_PYNF01000003.1"/>
</dbReference>
<proteinExistence type="predicted"/>
<comment type="caution">
    <text evidence="1">The sequence shown here is derived from an EMBL/GenBank/DDBJ whole genome shotgun (WGS) entry which is preliminary data.</text>
</comment>
<evidence type="ECO:0000313" key="1">
    <source>
        <dbReference type="EMBL" id="PSV00484.1"/>
    </source>
</evidence>
<accession>A0A2T3KL87</accession>
<organism evidence="1 2">
    <name type="scientific">Photobacterium kishitanii</name>
    <dbReference type="NCBI Taxonomy" id="318456"/>
    <lineage>
        <taxon>Bacteria</taxon>
        <taxon>Pseudomonadati</taxon>
        <taxon>Pseudomonadota</taxon>
        <taxon>Gammaproteobacteria</taxon>
        <taxon>Vibrionales</taxon>
        <taxon>Vibrionaceae</taxon>
        <taxon>Photobacterium</taxon>
    </lineage>
</organism>
<protein>
    <submittedName>
        <fullName evidence="1">Uncharacterized protein</fullName>
    </submittedName>
</protein>
<evidence type="ECO:0000313" key="2">
    <source>
        <dbReference type="Proteomes" id="UP000241426"/>
    </source>
</evidence>
<reference evidence="1 2" key="1">
    <citation type="submission" date="2018-01" db="EMBL/GenBank/DDBJ databases">
        <title>Whole genome sequencing of Histamine producing bacteria.</title>
        <authorList>
            <person name="Butler K."/>
        </authorList>
    </citation>
    <scope>NUCLEOTIDE SEQUENCE [LARGE SCALE GENOMIC DNA]</scope>
    <source>
        <strain evidence="1 2">FS-7.2</strain>
    </source>
</reference>